<dbReference type="Gene3D" id="1.20.1420.20">
    <property type="entry name" value="M75 peptidase, HXXE motif"/>
    <property type="match status" value="1"/>
</dbReference>
<feature type="domain" description="Imelysin-like" evidence="3">
    <location>
        <begin position="40"/>
        <end position="326"/>
    </location>
</feature>
<keyword evidence="2" id="KW-0732">Signal</keyword>
<proteinExistence type="predicted"/>
<protein>
    <submittedName>
        <fullName evidence="4">Imelysin family protein</fullName>
    </submittedName>
</protein>
<sequence>MKKVFLLPILLGFILWNGCDSSEKSFDRSEILEQVASALILPSYKKLDTELKSLQLSATAFNQNPSTSTLANLKSSLQKARLAWATSETFNFGPVDQLALATQVNFWPVNTIGIEEEITNYDPTKDYKSLLASNKKGFSAIEYLLYQEEEAVTIAAFNNSSRQGLLTFFVEDLLRISTEIHSAWLDNYNQTFITSTGSDVNSSATILANELIMLSEQIKNKKLGEPLGLVSTITADPSIVEAYYAKQSLALIKTNLETMKQTFNGTDGSGFDDFLNALDITYEGQEPLSSTINSQFDKCLTAVAAINGSLQEAINSDASHTEDLYDEMRALIVLLKSDMMSQLSLTVVPGDNDGD</sequence>
<keyword evidence="5" id="KW-1185">Reference proteome</keyword>
<evidence type="ECO:0000256" key="2">
    <source>
        <dbReference type="ARBA" id="ARBA00022729"/>
    </source>
</evidence>
<reference evidence="4" key="1">
    <citation type="submission" date="2022-10" db="EMBL/GenBank/DDBJ databases">
        <title>Comparative genomics and taxonomic characterization of three novel marine species of genus Reichenbachiella exhibiting antioxidant and polysaccharide degradation activities.</title>
        <authorList>
            <person name="Muhammad N."/>
            <person name="Lee Y.-J."/>
            <person name="Ko J."/>
            <person name="Kim S.-G."/>
        </authorList>
    </citation>
    <scope>NUCLEOTIDE SEQUENCE</scope>
    <source>
        <strain evidence="4">Wsw4-B4</strain>
    </source>
</reference>
<dbReference type="InterPro" id="IPR018976">
    <property type="entry name" value="Imelysin-like"/>
</dbReference>
<evidence type="ECO:0000256" key="1">
    <source>
        <dbReference type="ARBA" id="ARBA00004196"/>
    </source>
</evidence>
<dbReference type="CDD" id="cd14659">
    <property type="entry name" value="Imelysin-like_IPPA"/>
    <property type="match status" value="1"/>
</dbReference>
<evidence type="ECO:0000259" key="3">
    <source>
        <dbReference type="Pfam" id="PF09375"/>
    </source>
</evidence>
<dbReference type="Pfam" id="PF09375">
    <property type="entry name" value="Peptidase_M75"/>
    <property type="match status" value="1"/>
</dbReference>
<dbReference type="RefSeq" id="WP_263051857.1">
    <property type="nucleotide sequence ID" value="NZ_CP106735.1"/>
</dbReference>
<dbReference type="Proteomes" id="UP001062165">
    <property type="component" value="Chromosome"/>
</dbReference>
<dbReference type="InterPro" id="IPR038352">
    <property type="entry name" value="Imelysin_sf"/>
</dbReference>
<evidence type="ECO:0000313" key="4">
    <source>
        <dbReference type="EMBL" id="UXX80127.1"/>
    </source>
</evidence>
<evidence type="ECO:0000313" key="5">
    <source>
        <dbReference type="Proteomes" id="UP001062165"/>
    </source>
</evidence>
<gene>
    <name evidence="4" type="ORF">N7E81_03280</name>
</gene>
<dbReference type="EMBL" id="CP106735">
    <property type="protein sequence ID" value="UXX80127.1"/>
    <property type="molecule type" value="Genomic_DNA"/>
</dbReference>
<organism evidence="4 5">
    <name type="scientific">Reichenbachiella carrageenanivorans</name>
    <dbReference type="NCBI Taxonomy" id="2979869"/>
    <lineage>
        <taxon>Bacteria</taxon>
        <taxon>Pseudomonadati</taxon>
        <taxon>Bacteroidota</taxon>
        <taxon>Cytophagia</taxon>
        <taxon>Cytophagales</taxon>
        <taxon>Reichenbachiellaceae</taxon>
        <taxon>Reichenbachiella</taxon>
    </lineage>
</organism>
<name>A0ABY6D1U2_9BACT</name>
<comment type="subcellular location">
    <subcellularLocation>
        <location evidence="1">Cell envelope</location>
    </subcellularLocation>
</comment>
<accession>A0ABY6D1U2</accession>
<dbReference type="InterPro" id="IPR034984">
    <property type="entry name" value="Imelysin-like_IPPA"/>
</dbReference>